<name>A0A8D4UU96_9FIRM</name>
<dbReference type="KEGG" id="dho:Dia5BBH33_09740"/>
<comment type="cofactor">
    <cofactor evidence="8">
        <name>Zn(2+)</name>
        <dbReference type="ChEBI" id="CHEBI:29105"/>
    </cofactor>
    <text evidence="8">Binds 1 zinc ion.</text>
</comment>
<keyword evidence="4 8" id="KW-0067">ATP-binding</keyword>
<evidence type="ECO:0000256" key="5">
    <source>
        <dbReference type="ARBA" id="ARBA00023015"/>
    </source>
</evidence>
<evidence type="ECO:0000256" key="4">
    <source>
        <dbReference type="ARBA" id="ARBA00022840"/>
    </source>
</evidence>
<keyword evidence="3 8" id="KW-0862">Zinc</keyword>
<keyword evidence="12" id="KW-1185">Reference proteome</keyword>
<gene>
    <name evidence="8 11" type="primary">nrdR</name>
    <name evidence="11" type="ORF">Dia5BBH33_09740</name>
</gene>
<comment type="similarity">
    <text evidence="8">Belongs to the NrdR family.</text>
</comment>
<evidence type="ECO:0000256" key="8">
    <source>
        <dbReference type="HAMAP-Rule" id="MF_00440"/>
    </source>
</evidence>
<dbReference type="GO" id="GO:0003677">
    <property type="term" value="F:DNA binding"/>
    <property type="evidence" value="ECO:0007669"/>
    <property type="project" value="UniProtKB-KW"/>
</dbReference>
<proteinExistence type="inferred from homology"/>
<keyword evidence="8" id="KW-0863">Zinc-finger</keyword>
<dbReference type="GO" id="GO:0008270">
    <property type="term" value="F:zinc ion binding"/>
    <property type="evidence" value="ECO:0007669"/>
    <property type="project" value="UniProtKB-UniRule"/>
</dbReference>
<dbReference type="NCBIfam" id="TIGR00244">
    <property type="entry name" value="transcriptional regulator NrdR"/>
    <property type="match status" value="1"/>
</dbReference>
<feature type="compositionally biased region" description="Basic and acidic residues" evidence="9">
    <location>
        <begin position="154"/>
        <end position="173"/>
    </location>
</feature>
<feature type="domain" description="ATP-cone" evidence="10">
    <location>
        <begin position="49"/>
        <end position="139"/>
    </location>
</feature>
<dbReference type="AlphaFoldDB" id="A0A8D4UU96"/>
<evidence type="ECO:0000256" key="9">
    <source>
        <dbReference type="SAM" id="MobiDB-lite"/>
    </source>
</evidence>
<evidence type="ECO:0000256" key="3">
    <source>
        <dbReference type="ARBA" id="ARBA00022833"/>
    </source>
</evidence>
<keyword evidence="5 8" id="KW-0805">Transcription regulation</keyword>
<keyword evidence="2 8" id="KW-0547">Nucleotide-binding</keyword>
<keyword evidence="1 8" id="KW-0678">Repressor</keyword>
<accession>A0A8D4UU96</accession>
<evidence type="ECO:0000256" key="6">
    <source>
        <dbReference type="ARBA" id="ARBA00023125"/>
    </source>
</evidence>
<evidence type="ECO:0000256" key="7">
    <source>
        <dbReference type="ARBA" id="ARBA00023163"/>
    </source>
</evidence>
<sequence length="173" mass="19793">MRCPYCSSADTKVTDSRDTDDGASIRRRRQCLSCGRRFTTYETVEQAPLRVIKKDGTREVFNRNKLRSGLIRACEKRNITSEQIENIVDVVERKVRSDLGQEVSTEMIGNIVMEELRKLDQVAYVRFASVYREFKDIGSFMSELEALMKSSKAKSADSDTAKTKKTEDNNDTK</sequence>
<feature type="region of interest" description="Disordered" evidence="9">
    <location>
        <begin position="1"/>
        <end position="21"/>
    </location>
</feature>
<dbReference type="EMBL" id="AP019697">
    <property type="protein sequence ID" value="BBK25039.1"/>
    <property type="molecule type" value="Genomic_DNA"/>
</dbReference>
<dbReference type="Pfam" id="PF03477">
    <property type="entry name" value="ATP-cone"/>
    <property type="match status" value="1"/>
</dbReference>
<dbReference type="InterPro" id="IPR055173">
    <property type="entry name" value="NrdR-like_N"/>
</dbReference>
<dbReference type="PANTHER" id="PTHR30455">
    <property type="entry name" value="TRANSCRIPTIONAL REPRESSOR NRDR"/>
    <property type="match status" value="1"/>
</dbReference>
<dbReference type="Proteomes" id="UP000320585">
    <property type="component" value="Chromosome"/>
</dbReference>
<keyword evidence="7 8" id="KW-0804">Transcription</keyword>
<dbReference type="Pfam" id="PF22811">
    <property type="entry name" value="Zn_ribbon_NrdR"/>
    <property type="match status" value="1"/>
</dbReference>
<dbReference type="GO" id="GO:0045892">
    <property type="term" value="P:negative regulation of DNA-templated transcription"/>
    <property type="evidence" value="ECO:0007669"/>
    <property type="project" value="UniProtKB-UniRule"/>
</dbReference>
<feature type="zinc finger region" evidence="8">
    <location>
        <begin position="3"/>
        <end position="34"/>
    </location>
</feature>
<dbReference type="PANTHER" id="PTHR30455:SF2">
    <property type="entry name" value="TRANSCRIPTIONAL REPRESSOR NRDR"/>
    <property type="match status" value="1"/>
</dbReference>
<dbReference type="InterPro" id="IPR003796">
    <property type="entry name" value="RNR_NrdR-like"/>
</dbReference>
<keyword evidence="6 8" id="KW-0238">DNA-binding</keyword>
<dbReference type="InterPro" id="IPR005144">
    <property type="entry name" value="ATP-cone_dom"/>
</dbReference>
<feature type="compositionally biased region" description="Basic and acidic residues" evidence="9">
    <location>
        <begin position="12"/>
        <end position="21"/>
    </location>
</feature>
<feature type="region of interest" description="Disordered" evidence="9">
    <location>
        <begin position="150"/>
        <end position="173"/>
    </location>
</feature>
<evidence type="ECO:0000313" key="11">
    <source>
        <dbReference type="EMBL" id="BBK25039.1"/>
    </source>
</evidence>
<evidence type="ECO:0000259" key="10">
    <source>
        <dbReference type="PROSITE" id="PS51161"/>
    </source>
</evidence>
<dbReference type="RefSeq" id="WP_022382121.1">
    <property type="nucleotide sequence ID" value="NZ_AP019697.1"/>
</dbReference>
<dbReference type="HAMAP" id="MF_00440">
    <property type="entry name" value="NrdR"/>
    <property type="match status" value="1"/>
</dbReference>
<dbReference type="GeneID" id="92716187"/>
<reference evidence="12" key="1">
    <citation type="submission" date="2019-05" db="EMBL/GenBank/DDBJ databases">
        <title>Complete genome sequencing of Dialister sp. strain 5BBH33.</title>
        <authorList>
            <person name="Sakamoto M."/>
            <person name="Murakami T."/>
            <person name="Mori H."/>
        </authorList>
    </citation>
    <scope>NUCLEOTIDE SEQUENCE [LARGE SCALE GENOMIC DNA]</scope>
    <source>
        <strain evidence="12">5BBH33</strain>
    </source>
</reference>
<keyword evidence="8" id="KW-0479">Metal-binding</keyword>
<evidence type="ECO:0000256" key="2">
    <source>
        <dbReference type="ARBA" id="ARBA00022741"/>
    </source>
</evidence>
<dbReference type="OrthoDB" id="9807461at2"/>
<dbReference type="GO" id="GO:0005524">
    <property type="term" value="F:ATP binding"/>
    <property type="evidence" value="ECO:0007669"/>
    <property type="project" value="UniProtKB-UniRule"/>
</dbReference>
<evidence type="ECO:0000256" key="1">
    <source>
        <dbReference type="ARBA" id="ARBA00022491"/>
    </source>
</evidence>
<dbReference type="PROSITE" id="PS51161">
    <property type="entry name" value="ATP_CONE"/>
    <property type="match status" value="1"/>
</dbReference>
<evidence type="ECO:0000313" key="12">
    <source>
        <dbReference type="Proteomes" id="UP000320585"/>
    </source>
</evidence>
<comment type="function">
    <text evidence="8">Negatively regulates transcription of bacterial ribonucleotide reductase nrd genes and operons by binding to NrdR-boxes.</text>
</comment>
<protein>
    <recommendedName>
        <fullName evidence="8">Transcriptional repressor NrdR</fullName>
    </recommendedName>
</protein>
<organism evidence="11 12">
    <name type="scientific">Dialister hominis</name>
    <dbReference type="NCBI Taxonomy" id="2582419"/>
    <lineage>
        <taxon>Bacteria</taxon>
        <taxon>Bacillati</taxon>
        <taxon>Bacillota</taxon>
        <taxon>Negativicutes</taxon>
        <taxon>Veillonellales</taxon>
        <taxon>Veillonellaceae</taxon>
        <taxon>Dialister</taxon>
    </lineage>
</organism>